<sequence length="369" mass="40806">MTDRVPLPRFLSRAETPEGVVPALDAHISDVVAHELARRTRAASPRTRGAGWEQDVLGEPYEVRTLELTPDDEGPVVASLVRYRPPDAVRSARAVLYVHGWSDYFFQTETAEFWHRQGVAFYALDLRKYGRSLRPGQTPGYVTTLRTYDEDLAAALAEIRVDLGPHTAVMLHGHSTGGLTAVLWADRHPGQTSGLVLNSPWLELQGSSVVRTVSTPAITQLARFQAKAPLPNIDTGNYARTIRRSDGGEWEFDERWRPTPTFPVRAGWLRAIIAGHAEVARGLRITQPVLMMASSKTVISPRWSEDMRSADSVLDVEAIVRRAVQLGPTVTVARIAGAVHDLALSALPVRSVYYAQIQRWASAYGWSDS</sequence>
<comment type="caution">
    <text evidence="2">The sequence shown here is derived from an EMBL/GenBank/DDBJ whole genome shotgun (WGS) entry which is preliminary data.</text>
</comment>
<keyword evidence="2" id="KW-0378">Hydrolase</keyword>
<dbReference type="AlphaFoldDB" id="A0A853ETX2"/>
<proteinExistence type="predicted"/>
<feature type="domain" description="Serine aminopeptidase S33" evidence="1">
    <location>
        <begin position="93"/>
        <end position="305"/>
    </location>
</feature>
<dbReference type="InterPro" id="IPR029058">
    <property type="entry name" value="AB_hydrolase_fold"/>
</dbReference>
<reference evidence="2 3" key="1">
    <citation type="submission" date="2020-07" db="EMBL/GenBank/DDBJ databases">
        <title>MOT database genomes.</title>
        <authorList>
            <person name="Joseph S."/>
            <person name="Aduse-Opoku J."/>
            <person name="Hashim A."/>
            <person name="Wade W."/>
            <person name="Curtis M."/>
        </authorList>
    </citation>
    <scope>NUCLEOTIDE SEQUENCE [LARGE SCALE GENOMIC DNA]</scope>
    <source>
        <strain evidence="2 3">DSM 100099</strain>
    </source>
</reference>
<organism evidence="2 3">
    <name type="scientific">Sanguibacter inulinus</name>
    <dbReference type="NCBI Taxonomy" id="60922"/>
    <lineage>
        <taxon>Bacteria</taxon>
        <taxon>Bacillati</taxon>
        <taxon>Actinomycetota</taxon>
        <taxon>Actinomycetes</taxon>
        <taxon>Micrococcales</taxon>
        <taxon>Sanguibacteraceae</taxon>
        <taxon>Sanguibacter</taxon>
    </lineage>
</organism>
<dbReference type="InterPro" id="IPR022742">
    <property type="entry name" value="Hydrolase_4"/>
</dbReference>
<name>A0A853ETX2_9MICO</name>
<dbReference type="Proteomes" id="UP000561011">
    <property type="component" value="Unassembled WGS sequence"/>
</dbReference>
<dbReference type="InterPro" id="IPR051044">
    <property type="entry name" value="MAG_DAG_Lipase"/>
</dbReference>
<evidence type="ECO:0000313" key="2">
    <source>
        <dbReference type="EMBL" id="NYS94136.1"/>
    </source>
</evidence>
<keyword evidence="3" id="KW-1185">Reference proteome</keyword>
<dbReference type="EMBL" id="JACBYE010000026">
    <property type="protein sequence ID" value="NYS94136.1"/>
    <property type="molecule type" value="Genomic_DNA"/>
</dbReference>
<dbReference type="GO" id="GO:0016787">
    <property type="term" value="F:hydrolase activity"/>
    <property type="evidence" value="ECO:0007669"/>
    <property type="project" value="UniProtKB-KW"/>
</dbReference>
<dbReference type="PANTHER" id="PTHR11614">
    <property type="entry name" value="PHOSPHOLIPASE-RELATED"/>
    <property type="match status" value="1"/>
</dbReference>
<evidence type="ECO:0000313" key="3">
    <source>
        <dbReference type="Proteomes" id="UP000561011"/>
    </source>
</evidence>
<gene>
    <name evidence="2" type="ORF">HZZ10_11480</name>
</gene>
<protein>
    <submittedName>
        <fullName evidence="2">Alpha/beta hydrolase</fullName>
    </submittedName>
</protein>
<dbReference type="Gene3D" id="3.40.50.1820">
    <property type="entry name" value="alpha/beta hydrolase"/>
    <property type="match status" value="1"/>
</dbReference>
<dbReference type="Pfam" id="PF12146">
    <property type="entry name" value="Hydrolase_4"/>
    <property type="match status" value="1"/>
</dbReference>
<accession>A0A853ETX2</accession>
<evidence type="ECO:0000259" key="1">
    <source>
        <dbReference type="Pfam" id="PF12146"/>
    </source>
</evidence>
<dbReference type="SUPFAM" id="SSF53474">
    <property type="entry name" value="alpha/beta-Hydrolases"/>
    <property type="match status" value="1"/>
</dbReference>
<dbReference type="RefSeq" id="WP_179913602.1">
    <property type="nucleotide sequence ID" value="NZ_JACBYE010000026.1"/>
</dbReference>